<keyword evidence="7" id="KW-0206">Cytoskeleton</keyword>
<feature type="compositionally biased region" description="Polar residues" evidence="9">
    <location>
        <begin position="1196"/>
        <end position="1228"/>
    </location>
</feature>
<dbReference type="PROSITE" id="PS50056">
    <property type="entry name" value="TYR_PHOSPHATASE_2"/>
    <property type="match status" value="1"/>
</dbReference>
<dbReference type="FunFam" id="3.90.190.10:FF:000004">
    <property type="entry name" value="Protein phosphatase Slingshot homolog 2"/>
    <property type="match status" value="1"/>
</dbReference>
<feature type="region of interest" description="Disordered" evidence="9">
    <location>
        <begin position="1"/>
        <end position="35"/>
    </location>
</feature>
<evidence type="ECO:0000256" key="2">
    <source>
        <dbReference type="ARBA" id="ARBA00009580"/>
    </source>
</evidence>
<evidence type="ECO:0000256" key="5">
    <source>
        <dbReference type="ARBA" id="ARBA00022801"/>
    </source>
</evidence>
<evidence type="ECO:0000256" key="7">
    <source>
        <dbReference type="ARBA" id="ARBA00023212"/>
    </source>
</evidence>
<dbReference type="InterPro" id="IPR000387">
    <property type="entry name" value="Tyr_Pase_dom"/>
</dbReference>
<feature type="region of interest" description="Disordered" evidence="9">
    <location>
        <begin position="819"/>
        <end position="885"/>
    </location>
</feature>
<evidence type="ECO:0000256" key="8">
    <source>
        <dbReference type="ARBA" id="ARBA00048336"/>
    </source>
</evidence>
<comment type="catalytic activity">
    <reaction evidence="8">
        <text>O-phospho-L-threonyl-[protein] + H2O = L-threonyl-[protein] + phosphate</text>
        <dbReference type="Rhea" id="RHEA:47004"/>
        <dbReference type="Rhea" id="RHEA-COMP:11060"/>
        <dbReference type="Rhea" id="RHEA-COMP:11605"/>
        <dbReference type="ChEBI" id="CHEBI:15377"/>
        <dbReference type="ChEBI" id="CHEBI:30013"/>
        <dbReference type="ChEBI" id="CHEBI:43474"/>
        <dbReference type="ChEBI" id="CHEBI:61977"/>
        <dbReference type="EC" id="3.1.3.16"/>
    </reaction>
</comment>
<dbReference type="InterPro" id="IPR000340">
    <property type="entry name" value="Dual-sp_phosphatase_cat-dom"/>
</dbReference>
<dbReference type="STRING" id="35570.A0A1I8Q8Y5"/>
<feature type="region of interest" description="Disordered" evidence="9">
    <location>
        <begin position="1190"/>
        <end position="1239"/>
    </location>
</feature>
<dbReference type="InterPro" id="IPR014876">
    <property type="entry name" value="DEK_C"/>
</dbReference>
<comment type="similarity">
    <text evidence="2">Belongs to the protein-tyrosine phosphatase family.</text>
</comment>
<evidence type="ECO:0000259" key="12">
    <source>
        <dbReference type="PROSITE" id="PS51998"/>
    </source>
</evidence>
<evidence type="ECO:0000256" key="6">
    <source>
        <dbReference type="ARBA" id="ARBA00022912"/>
    </source>
</evidence>
<dbReference type="GO" id="GO:0030837">
    <property type="term" value="P:negative regulation of actin filament polymerization"/>
    <property type="evidence" value="ECO:0007669"/>
    <property type="project" value="InterPro"/>
</dbReference>
<dbReference type="VEuPathDB" id="VectorBase:SCAU014992"/>
<dbReference type="InterPro" id="IPR016130">
    <property type="entry name" value="Tyr_Pase_AS"/>
</dbReference>
<keyword evidence="6" id="KW-0904">Protein phosphatase</keyword>
<organism evidence="13 14">
    <name type="scientific">Stomoxys calcitrans</name>
    <name type="common">Stable fly</name>
    <name type="synonym">Conops calcitrans</name>
    <dbReference type="NCBI Taxonomy" id="35570"/>
    <lineage>
        <taxon>Eukaryota</taxon>
        <taxon>Metazoa</taxon>
        <taxon>Ecdysozoa</taxon>
        <taxon>Arthropoda</taxon>
        <taxon>Hexapoda</taxon>
        <taxon>Insecta</taxon>
        <taxon>Pterygota</taxon>
        <taxon>Neoptera</taxon>
        <taxon>Endopterygota</taxon>
        <taxon>Diptera</taxon>
        <taxon>Brachycera</taxon>
        <taxon>Muscomorpha</taxon>
        <taxon>Muscoidea</taxon>
        <taxon>Muscidae</taxon>
        <taxon>Stomoxys</taxon>
    </lineage>
</organism>
<feature type="compositionally biased region" description="Polar residues" evidence="9">
    <location>
        <begin position="1282"/>
        <end position="1309"/>
    </location>
</feature>
<dbReference type="CDD" id="cd14513">
    <property type="entry name" value="DSP_slingshot"/>
    <property type="match status" value="1"/>
</dbReference>
<dbReference type="PANTHER" id="PTHR45864:SF2">
    <property type="entry name" value="PROTEIN PHOSPHATASE SLINGSHOT"/>
    <property type="match status" value="1"/>
</dbReference>
<dbReference type="SUPFAM" id="SSF109715">
    <property type="entry name" value="DEK C-terminal domain"/>
    <property type="match status" value="1"/>
</dbReference>
<keyword evidence="14" id="KW-1185">Reference proteome</keyword>
<evidence type="ECO:0000256" key="1">
    <source>
        <dbReference type="ARBA" id="ARBA00004245"/>
    </source>
</evidence>
<dbReference type="Pfam" id="PF23040">
    <property type="entry name" value="PH_SSH1-like_1st"/>
    <property type="match status" value="2"/>
</dbReference>
<keyword evidence="5" id="KW-0378">Hydrolase</keyword>
<feature type="domain" description="DEK-C" evidence="12">
    <location>
        <begin position="388"/>
        <end position="443"/>
    </location>
</feature>
<keyword evidence="4" id="KW-0963">Cytoplasm</keyword>
<sequence length="1428" mass="157892">MALVTVQRSPSVTGSPQCSNSDSEADEEEGSKQEKSECFFAGKGTALVLALKDIPQYSERRLSTDSIRSTNSTQSNNSDIQHHLQSMFYLLRHEETLKMAVKLESQRANRTRYIVIASRCCYRSTTTERRNKITRHNSARMSSSSCLLSSATGTASTVSAASTAGGLGTARQLSMDSSRVSTQQQLQQIDDSWVEMRNKRLSNSTTTNRQSLKCDVSAKLCASGDSKNSNALTQNSTANTNIMISLNSATQENVSNQDYVGVEESCLLGIDYNERATIGLVVPILADTTIHLDGDGGFSVSVYGKTHIFKPVSVQAMWSALQTLHKVSQKARENNFYPGGPSHDWLSFYESRIESEQSCLNEWNAMDSLESRRPPSPDAIRNKPTAKEETEGVIKMKLKEIMMSVDLDEVTSKYIRSRLEEHLDMDLGEYKSFIDEEMLMILGQMDAPTEIFDHVYLGSEWNASNLEELQKNGVRHILNVTREIDNFFPGMFDYLNIRVYDDEKTNLLKHWDNTFRYITRAKAEGSKVLVHCKMGVSRSASVVIAYAMKAYNWEFQKALQHVKERRSCIKPNKNFLNQLETYRGMLDAMKNKEKLQRSKSETNLKSTKDARLLPGSEPTPLIQALNQSKSKSGGDSNDVEVNVSVAALDPMAVPAMVTLARPTVRGEHKNRRLLRRSSSTSPRTIQTPISSIIVMKQQSQSLENLTPDRSIAEEPKNMRFPGSNGENYSVTQNQVLHIQKHTPPSDAASMTQRKTMVLVNEVQKMHTSPPAATSVRTIVHDLENHQINDPNRKVTEDRKSLSLPFGKTAEDDDYAKIAEVPQSSASGSGSGSETTTVTKMGSPVWTSSSKLITQTSNINSSTSLNREEAIQKRQHNRKTQSWAATSGGIIMDTSALGSNSSIDSISTQTSAPAAISTAPAYESIVKTRSRQRELPSRHASWGSGDNRCGMPIRNSSWGAFDTNRNSCQYNFNQHANANAIFEGQIHELSTSDKTVSAEFRTTQQQLPHHFGTVKRTKQKLEESTNLKKLCQENGTEAESPTTINAADEGLESFHPKRSSNLFRSASAAAGTRTRFAQRCNSEEIVPSSGGGIGVCSGGVMFQTTQLSPGRRSEGSRCATSDLFSVSAPEAYTMSDIENKNTVSGSGSDEENVILRSDIQAAVMATTEDQRVSGNVQILKKNFEAKAGGAAIPGSHSGISNQTPVNPTTGNLATNKPSKGHQSLPSSPVAQHHVDHQHNQQIHMKPQFLEQSLTSNQAHANMTTSLSSDQTDRNVKGLVHKYQTSSSTSANMPTKLTIQHQPPSSTTANSAIYKPRPRSYYEQQRSMSGKPHEFSESRPPPAPQKVATLNASHHLTEGILTQQQQQPPQQRRLQQHGKTHPLARLSLPKQSFNAAAYNTIFFRMLRSVKYSFDYTNIICYCNDHTNSQQ</sequence>
<dbReference type="GO" id="GO:0004722">
    <property type="term" value="F:protein serine/threonine phosphatase activity"/>
    <property type="evidence" value="ECO:0007669"/>
    <property type="project" value="UniProtKB-EC"/>
</dbReference>
<dbReference type="EnsemblMetazoa" id="SCAU014992-RA">
    <property type="protein sequence ID" value="SCAU014992-PA"/>
    <property type="gene ID" value="SCAU014992"/>
</dbReference>
<evidence type="ECO:0000259" key="11">
    <source>
        <dbReference type="PROSITE" id="PS50056"/>
    </source>
</evidence>
<comment type="subcellular location">
    <subcellularLocation>
        <location evidence="1">Cytoplasm</location>
        <location evidence="1">Cytoskeleton</location>
    </subcellularLocation>
</comment>
<feature type="compositionally biased region" description="Basic and acidic residues" evidence="9">
    <location>
        <begin position="786"/>
        <end position="800"/>
    </location>
</feature>
<dbReference type="PANTHER" id="PTHR45864">
    <property type="entry name" value="SLINGSHOT PROTEIN PHOSPHATASE HOMOLOG"/>
    <property type="match status" value="1"/>
</dbReference>
<evidence type="ECO:0000313" key="13">
    <source>
        <dbReference type="EnsemblMetazoa" id="SCAU014992-PA"/>
    </source>
</evidence>
<dbReference type="Proteomes" id="UP000095300">
    <property type="component" value="Unassembled WGS sequence"/>
</dbReference>
<evidence type="ECO:0000256" key="3">
    <source>
        <dbReference type="ARBA" id="ARBA00013081"/>
    </source>
</evidence>
<dbReference type="InterPro" id="IPR029021">
    <property type="entry name" value="Prot-tyrosine_phosphatase-like"/>
</dbReference>
<dbReference type="EC" id="3.1.3.16" evidence="3"/>
<dbReference type="Gene3D" id="1.10.10.60">
    <property type="entry name" value="Homeodomain-like"/>
    <property type="match status" value="1"/>
</dbReference>
<dbReference type="InterPro" id="IPR020422">
    <property type="entry name" value="TYR_PHOSPHATASE_DUAL_dom"/>
</dbReference>
<evidence type="ECO:0000256" key="4">
    <source>
        <dbReference type="ARBA" id="ARBA00022490"/>
    </source>
</evidence>
<dbReference type="SMART" id="SM00195">
    <property type="entry name" value="DSPc"/>
    <property type="match status" value="1"/>
</dbReference>
<feature type="compositionally biased region" description="Polar residues" evidence="9">
    <location>
        <begin position="1"/>
        <end position="22"/>
    </location>
</feature>
<dbReference type="GO" id="GO:0003779">
    <property type="term" value="F:actin binding"/>
    <property type="evidence" value="ECO:0007669"/>
    <property type="project" value="InterPro"/>
</dbReference>
<evidence type="ECO:0000259" key="10">
    <source>
        <dbReference type="PROSITE" id="PS50054"/>
    </source>
</evidence>
<dbReference type="PROSITE" id="PS00383">
    <property type="entry name" value="TYR_PHOSPHATASE_1"/>
    <property type="match status" value="1"/>
</dbReference>
<evidence type="ECO:0000256" key="9">
    <source>
        <dbReference type="SAM" id="MobiDB-lite"/>
    </source>
</evidence>
<dbReference type="Gene3D" id="3.90.190.10">
    <property type="entry name" value="Protein tyrosine phosphatase superfamily"/>
    <property type="match status" value="1"/>
</dbReference>
<dbReference type="InterPro" id="IPR043588">
    <property type="entry name" value="SSH-N"/>
</dbReference>
<dbReference type="PROSITE" id="PS50054">
    <property type="entry name" value="TYR_PHOSPHATASE_DUAL"/>
    <property type="match status" value="1"/>
</dbReference>
<feature type="compositionally biased region" description="Basic and acidic residues" evidence="9">
    <location>
        <begin position="591"/>
        <end position="611"/>
    </location>
</feature>
<feature type="compositionally biased region" description="Low complexity" evidence="9">
    <location>
        <begin position="851"/>
        <end position="864"/>
    </location>
</feature>
<dbReference type="Pfam" id="PF08766">
    <property type="entry name" value="DEK_C"/>
    <property type="match status" value="1"/>
</dbReference>
<name>A0A1I8Q8Y5_STOCA</name>
<protein>
    <recommendedName>
        <fullName evidence="3">protein-serine/threonine phosphatase</fullName>
        <ecNumber evidence="3">3.1.3.16</ecNumber>
    </recommendedName>
</protein>
<feature type="compositionally biased region" description="Polar residues" evidence="9">
    <location>
        <begin position="833"/>
        <end position="850"/>
    </location>
</feature>
<feature type="domain" description="Tyrosine specific protein phosphatases" evidence="11">
    <location>
        <begin position="509"/>
        <end position="566"/>
    </location>
</feature>
<feature type="region of interest" description="Disordered" evidence="9">
    <location>
        <begin position="786"/>
        <end position="807"/>
    </location>
</feature>
<feature type="region of interest" description="Disordered" evidence="9">
    <location>
        <begin position="1282"/>
        <end position="1345"/>
    </location>
</feature>
<proteinExistence type="inferred from homology"/>
<evidence type="ECO:0000313" key="14">
    <source>
        <dbReference type="Proteomes" id="UP000095300"/>
    </source>
</evidence>
<dbReference type="OrthoDB" id="5779068at2759"/>
<dbReference type="SUPFAM" id="SSF52799">
    <property type="entry name" value="(Phosphotyrosine protein) phosphatases II"/>
    <property type="match status" value="1"/>
</dbReference>
<accession>A0A1I8Q8Y5</accession>
<gene>
    <name evidence="13" type="primary">106093444</name>
</gene>
<dbReference type="InterPro" id="IPR043587">
    <property type="entry name" value="Phosphatase_SSH-like"/>
</dbReference>
<dbReference type="GO" id="GO:0005856">
    <property type="term" value="C:cytoskeleton"/>
    <property type="evidence" value="ECO:0007669"/>
    <property type="project" value="UniProtKB-SubCell"/>
</dbReference>
<feature type="region of interest" description="Disordered" evidence="9">
    <location>
        <begin position="591"/>
        <end position="620"/>
    </location>
</feature>
<reference evidence="13" key="1">
    <citation type="submission" date="2020-05" db="UniProtKB">
        <authorList>
            <consortium name="EnsemblMetazoa"/>
        </authorList>
    </citation>
    <scope>IDENTIFICATION</scope>
    <source>
        <strain evidence="13">USDA</strain>
    </source>
</reference>
<dbReference type="Pfam" id="PF00782">
    <property type="entry name" value="DSPc"/>
    <property type="match status" value="1"/>
</dbReference>
<dbReference type="PROSITE" id="PS51998">
    <property type="entry name" value="DEK_C"/>
    <property type="match status" value="1"/>
</dbReference>
<feature type="domain" description="Tyrosine-protein phosphatase" evidence="10">
    <location>
        <begin position="447"/>
        <end position="588"/>
    </location>
</feature>